<protein>
    <submittedName>
        <fullName evidence="1">Uncharacterized protein</fullName>
    </submittedName>
</protein>
<gene>
    <name evidence="1" type="ORF">DPMN_154826</name>
</gene>
<organism evidence="1 2">
    <name type="scientific">Dreissena polymorpha</name>
    <name type="common">Zebra mussel</name>
    <name type="synonym">Mytilus polymorpha</name>
    <dbReference type="NCBI Taxonomy" id="45954"/>
    <lineage>
        <taxon>Eukaryota</taxon>
        <taxon>Metazoa</taxon>
        <taxon>Spiralia</taxon>
        <taxon>Lophotrochozoa</taxon>
        <taxon>Mollusca</taxon>
        <taxon>Bivalvia</taxon>
        <taxon>Autobranchia</taxon>
        <taxon>Heteroconchia</taxon>
        <taxon>Euheterodonta</taxon>
        <taxon>Imparidentia</taxon>
        <taxon>Neoheterodontei</taxon>
        <taxon>Myida</taxon>
        <taxon>Dreissenoidea</taxon>
        <taxon>Dreissenidae</taxon>
        <taxon>Dreissena</taxon>
    </lineage>
</organism>
<dbReference type="AlphaFoldDB" id="A0A9D4FP93"/>
<reference evidence="1" key="1">
    <citation type="journal article" date="2019" name="bioRxiv">
        <title>The Genome of the Zebra Mussel, Dreissena polymorpha: A Resource for Invasive Species Research.</title>
        <authorList>
            <person name="McCartney M.A."/>
            <person name="Auch B."/>
            <person name="Kono T."/>
            <person name="Mallez S."/>
            <person name="Zhang Y."/>
            <person name="Obille A."/>
            <person name="Becker A."/>
            <person name="Abrahante J.E."/>
            <person name="Garbe J."/>
            <person name="Badalamenti J.P."/>
            <person name="Herman A."/>
            <person name="Mangelson H."/>
            <person name="Liachko I."/>
            <person name="Sullivan S."/>
            <person name="Sone E.D."/>
            <person name="Koren S."/>
            <person name="Silverstein K.A.T."/>
            <person name="Beckman K.B."/>
            <person name="Gohl D.M."/>
        </authorList>
    </citation>
    <scope>NUCLEOTIDE SEQUENCE</scope>
    <source>
        <strain evidence="1">Duluth1</strain>
        <tissue evidence="1">Whole animal</tissue>
    </source>
</reference>
<accession>A0A9D4FP93</accession>
<name>A0A9D4FP93_DREPO</name>
<dbReference type="EMBL" id="JAIWYP010000007">
    <property type="protein sequence ID" value="KAH3801179.1"/>
    <property type="molecule type" value="Genomic_DNA"/>
</dbReference>
<evidence type="ECO:0000313" key="2">
    <source>
        <dbReference type="Proteomes" id="UP000828390"/>
    </source>
</evidence>
<sequence length="72" mass="8242">MDPTLFICPHERRLLLSFFAAPVLVADMCHQVDVGAFLKKVLNHTQVTMVTGTVQCCRRESRIFQIYLVSVF</sequence>
<evidence type="ECO:0000313" key="1">
    <source>
        <dbReference type="EMBL" id="KAH3801179.1"/>
    </source>
</evidence>
<comment type="caution">
    <text evidence="1">The sequence shown here is derived from an EMBL/GenBank/DDBJ whole genome shotgun (WGS) entry which is preliminary data.</text>
</comment>
<dbReference type="Proteomes" id="UP000828390">
    <property type="component" value="Unassembled WGS sequence"/>
</dbReference>
<keyword evidence="2" id="KW-1185">Reference proteome</keyword>
<reference evidence="1" key="2">
    <citation type="submission" date="2020-11" db="EMBL/GenBank/DDBJ databases">
        <authorList>
            <person name="McCartney M.A."/>
            <person name="Auch B."/>
            <person name="Kono T."/>
            <person name="Mallez S."/>
            <person name="Becker A."/>
            <person name="Gohl D.M."/>
            <person name="Silverstein K.A.T."/>
            <person name="Koren S."/>
            <person name="Bechman K.B."/>
            <person name="Herman A."/>
            <person name="Abrahante J.E."/>
            <person name="Garbe J."/>
        </authorList>
    </citation>
    <scope>NUCLEOTIDE SEQUENCE</scope>
    <source>
        <strain evidence="1">Duluth1</strain>
        <tissue evidence="1">Whole animal</tissue>
    </source>
</reference>
<proteinExistence type="predicted"/>